<accession>A0A3B1B0A6</accession>
<evidence type="ECO:0000259" key="1">
    <source>
        <dbReference type="Pfam" id="PF01402"/>
    </source>
</evidence>
<dbReference type="InterPro" id="IPR013321">
    <property type="entry name" value="Arc_rbn_hlx_hlx"/>
</dbReference>
<dbReference type="InterPro" id="IPR010985">
    <property type="entry name" value="Ribbon_hlx_hlx"/>
</dbReference>
<dbReference type="EMBL" id="UOFY01000001">
    <property type="protein sequence ID" value="VAX05434.1"/>
    <property type="molecule type" value="Genomic_DNA"/>
</dbReference>
<dbReference type="GO" id="GO:0006355">
    <property type="term" value="P:regulation of DNA-templated transcription"/>
    <property type="evidence" value="ECO:0007669"/>
    <property type="project" value="InterPro"/>
</dbReference>
<sequence>MKTITVKADSEFDAMLSQLASRLHTTRSRVIRDAVKNYLKHLDREALRQKIQAASLKTREQASQAATDFEVANSDGL</sequence>
<protein>
    <recommendedName>
        <fullName evidence="1">Ribbon-helix-helix protein CopG domain-containing protein</fullName>
    </recommendedName>
</protein>
<dbReference type="Pfam" id="PF01402">
    <property type="entry name" value="RHH_1"/>
    <property type="match status" value="1"/>
</dbReference>
<dbReference type="InterPro" id="IPR002145">
    <property type="entry name" value="CopG"/>
</dbReference>
<evidence type="ECO:0000313" key="2">
    <source>
        <dbReference type="EMBL" id="VAX05434.1"/>
    </source>
</evidence>
<dbReference type="Gene3D" id="1.10.1220.10">
    <property type="entry name" value="Met repressor-like"/>
    <property type="match status" value="1"/>
</dbReference>
<dbReference type="AlphaFoldDB" id="A0A3B1B0A6"/>
<organism evidence="2">
    <name type="scientific">hydrothermal vent metagenome</name>
    <dbReference type="NCBI Taxonomy" id="652676"/>
    <lineage>
        <taxon>unclassified sequences</taxon>
        <taxon>metagenomes</taxon>
        <taxon>ecological metagenomes</taxon>
    </lineage>
</organism>
<dbReference type="SUPFAM" id="SSF47598">
    <property type="entry name" value="Ribbon-helix-helix"/>
    <property type="match status" value="1"/>
</dbReference>
<name>A0A3B1B0A6_9ZZZZ</name>
<reference evidence="2" key="1">
    <citation type="submission" date="2018-06" db="EMBL/GenBank/DDBJ databases">
        <authorList>
            <person name="Zhirakovskaya E."/>
        </authorList>
    </citation>
    <scope>NUCLEOTIDE SEQUENCE</scope>
</reference>
<proteinExistence type="predicted"/>
<feature type="domain" description="Ribbon-helix-helix protein CopG" evidence="1">
    <location>
        <begin position="2"/>
        <end position="40"/>
    </location>
</feature>
<gene>
    <name evidence="2" type="ORF">MNBD_GAMMA25-1228</name>
</gene>